<dbReference type="SUPFAM" id="SSF56281">
    <property type="entry name" value="Metallo-hydrolase/oxidoreductase"/>
    <property type="match status" value="1"/>
</dbReference>
<sequence>MVDWLNQNKIKVAFLSLIVGNILIWNFYFSLPDSNLHLKFYDVGQGDSILLETPKGYRILIDGGPNDKVLNYLGTDLPFYSKRIDLLILTHPEADHLTGLIRVVKEYQISNLWINGDSNDSKIFKDWEKIIKEKNISSTIVSQGDSMRFPDSTTITVLWPRINHFETKNLNQGSIVVQVTFKKFDALLTGDADQGTQPYTSNINHIEVFKVPHHGSKTSLKEQFVRLLSPNLSVVSVGAKNNYGHPNQNTLYLLIKMGSKIYRTDKNGTIEVISNGSGFEVQTK</sequence>
<dbReference type="PANTHER" id="PTHR30619:SF1">
    <property type="entry name" value="RECOMBINATION PROTEIN 2"/>
    <property type="match status" value="1"/>
</dbReference>
<dbReference type="Gene3D" id="3.60.15.10">
    <property type="entry name" value="Ribonuclease Z/Hydroxyacylglutathione hydrolase-like"/>
    <property type="match status" value="1"/>
</dbReference>
<accession>A0A1G1W6P1</accession>
<dbReference type="AlphaFoldDB" id="A0A1G1W6P1"/>
<dbReference type="SMART" id="SM00849">
    <property type="entry name" value="Lactamase_B"/>
    <property type="match status" value="1"/>
</dbReference>
<evidence type="ECO:0000313" key="4">
    <source>
        <dbReference type="Proteomes" id="UP000176631"/>
    </source>
</evidence>
<feature type="transmembrane region" description="Helical" evidence="1">
    <location>
        <begin position="12"/>
        <end position="31"/>
    </location>
</feature>
<dbReference type="Pfam" id="PF00753">
    <property type="entry name" value="Lactamase_B"/>
    <property type="match status" value="1"/>
</dbReference>
<dbReference type="PANTHER" id="PTHR30619">
    <property type="entry name" value="DNA INTERNALIZATION/COMPETENCE PROTEIN COMEC/REC2"/>
    <property type="match status" value="1"/>
</dbReference>
<feature type="domain" description="Metallo-beta-lactamase" evidence="2">
    <location>
        <begin position="45"/>
        <end position="239"/>
    </location>
</feature>
<dbReference type="Proteomes" id="UP000176631">
    <property type="component" value="Unassembled WGS sequence"/>
</dbReference>
<evidence type="ECO:0000313" key="3">
    <source>
        <dbReference type="EMBL" id="OGY23250.1"/>
    </source>
</evidence>
<keyword evidence="1" id="KW-0812">Transmembrane</keyword>
<dbReference type="InterPro" id="IPR001279">
    <property type="entry name" value="Metallo-B-lactamas"/>
</dbReference>
<gene>
    <name evidence="3" type="ORF">A2172_02665</name>
</gene>
<dbReference type="InterPro" id="IPR036866">
    <property type="entry name" value="RibonucZ/Hydroxyglut_hydro"/>
</dbReference>
<keyword evidence="1" id="KW-0472">Membrane</keyword>
<comment type="caution">
    <text evidence="3">The sequence shown here is derived from an EMBL/GenBank/DDBJ whole genome shotgun (WGS) entry which is preliminary data.</text>
</comment>
<dbReference type="InterPro" id="IPR035681">
    <property type="entry name" value="ComA-like_MBL"/>
</dbReference>
<keyword evidence="1" id="KW-1133">Transmembrane helix</keyword>
<reference evidence="3 4" key="1">
    <citation type="journal article" date="2016" name="Nat. Commun.">
        <title>Thousands of microbial genomes shed light on interconnected biogeochemical processes in an aquifer system.</title>
        <authorList>
            <person name="Anantharaman K."/>
            <person name="Brown C.T."/>
            <person name="Hug L.A."/>
            <person name="Sharon I."/>
            <person name="Castelle C.J."/>
            <person name="Probst A.J."/>
            <person name="Thomas B.C."/>
            <person name="Singh A."/>
            <person name="Wilkins M.J."/>
            <person name="Karaoz U."/>
            <person name="Brodie E.L."/>
            <person name="Williams K.H."/>
            <person name="Hubbard S.S."/>
            <person name="Banfield J.F."/>
        </authorList>
    </citation>
    <scope>NUCLEOTIDE SEQUENCE [LARGE SCALE GENOMIC DNA]</scope>
</reference>
<evidence type="ECO:0000259" key="2">
    <source>
        <dbReference type="SMART" id="SM00849"/>
    </source>
</evidence>
<name>A0A1G1W6P1_9BACT</name>
<proteinExistence type="predicted"/>
<protein>
    <recommendedName>
        <fullName evidence="2">Metallo-beta-lactamase domain-containing protein</fullName>
    </recommendedName>
</protein>
<dbReference type="CDD" id="cd07731">
    <property type="entry name" value="ComA-like_MBL-fold"/>
    <property type="match status" value="1"/>
</dbReference>
<dbReference type="InterPro" id="IPR052159">
    <property type="entry name" value="Competence_DNA_uptake"/>
</dbReference>
<evidence type="ECO:0000256" key="1">
    <source>
        <dbReference type="SAM" id="Phobius"/>
    </source>
</evidence>
<dbReference type="EMBL" id="MHCP01000028">
    <property type="protein sequence ID" value="OGY23250.1"/>
    <property type="molecule type" value="Genomic_DNA"/>
</dbReference>
<organism evidence="3 4">
    <name type="scientific">Candidatus Woykebacteria bacterium RBG_13_40_15</name>
    <dbReference type="NCBI Taxonomy" id="1802593"/>
    <lineage>
        <taxon>Bacteria</taxon>
        <taxon>Candidatus Woykeibacteriota</taxon>
    </lineage>
</organism>
<dbReference type="STRING" id="1802593.A2172_02665"/>